<accession>A0A495A6U0</accession>
<keyword evidence="4 6" id="KW-1133">Transmembrane helix</keyword>
<feature type="transmembrane region" description="Helical" evidence="6">
    <location>
        <begin position="63"/>
        <end position="88"/>
    </location>
</feature>
<name>A0A495A6U0_9BACI</name>
<gene>
    <name evidence="7" type="ORF">D8M06_04300</name>
</gene>
<reference evidence="7 8" key="1">
    <citation type="journal article" date="2016" name="Int. J. Syst. Evol. Microbiol.">
        <title>Oceanobacillus halophilus sp. nov., a novel moderately halophilic bacterium from a hypersaline lake.</title>
        <authorList>
            <person name="Amoozegar M.A."/>
            <person name="Bagheri M."/>
            <person name="Makhdoumi A."/>
            <person name="Nikou M.M."/>
            <person name="Fazeli S.A.S."/>
            <person name="Schumann P."/>
            <person name="Sproer C."/>
            <person name="Sanchez-Porro C."/>
            <person name="Ventosa A."/>
        </authorList>
    </citation>
    <scope>NUCLEOTIDE SEQUENCE [LARGE SCALE GENOMIC DNA]</scope>
    <source>
        <strain evidence="7 8">DSM 23996</strain>
    </source>
</reference>
<proteinExistence type="predicted"/>
<keyword evidence="5 6" id="KW-0472">Membrane</keyword>
<dbReference type="PANTHER" id="PTHR40064:SF1">
    <property type="entry name" value="MEMBRANE PROTEIN"/>
    <property type="match status" value="1"/>
</dbReference>
<evidence type="ECO:0000256" key="5">
    <source>
        <dbReference type="ARBA" id="ARBA00023136"/>
    </source>
</evidence>
<dbReference type="PANTHER" id="PTHR40064">
    <property type="entry name" value="MEMBRANE PROTEIN-RELATED"/>
    <property type="match status" value="1"/>
</dbReference>
<feature type="transmembrane region" description="Helical" evidence="6">
    <location>
        <begin position="124"/>
        <end position="146"/>
    </location>
</feature>
<dbReference type="Pfam" id="PF06081">
    <property type="entry name" value="ArAE_1"/>
    <property type="match status" value="1"/>
</dbReference>
<dbReference type="InterPro" id="IPR052984">
    <property type="entry name" value="UPF0421"/>
</dbReference>
<evidence type="ECO:0000256" key="6">
    <source>
        <dbReference type="SAM" id="Phobius"/>
    </source>
</evidence>
<evidence type="ECO:0000256" key="3">
    <source>
        <dbReference type="ARBA" id="ARBA00022692"/>
    </source>
</evidence>
<evidence type="ECO:0000313" key="8">
    <source>
        <dbReference type="Proteomes" id="UP000269301"/>
    </source>
</evidence>
<protein>
    <submittedName>
        <fullName evidence="7">Aromatic acid exporter family protein</fullName>
    </submittedName>
</protein>
<keyword evidence="8" id="KW-1185">Reference proteome</keyword>
<keyword evidence="3 6" id="KW-0812">Transmembrane</keyword>
<dbReference type="InterPro" id="IPR010343">
    <property type="entry name" value="ArAE_1"/>
</dbReference>
<comment type="subcellular location">
    <subcellularLocation>
        <location evidence="1">Cell membrane</location>
        <topology evidence="1">Multi-pass membrane protein</topology>
    </subcellularLocation>
</comment>
<evidence type="ECO:0000313" key="7">
    <source>
        <dbReference type="EMBL" id="RKQ35508.1"/>
    </source>
</evidence>
<evidence type="ECO:0000256" key="1">
    <source>
        <dbReference type="ARBA" id="ARBA00004651"/>
    </source>
</evidence>
<keyword evidence="2" id="KW-1003">Cell membrane</keyword>
<dbReference type="RefSeq" id="WP_121203139.1">
    <property type="nucleotide sequence ID" value="NZ_RBZP01000002.1"/>
</dbReference>
<feature type="transmembrane region" description="Helical" evidence="6">
    <location>
        <begin position="100"/>
        <end position="118"/>
    </location>
</feature>
<sequence>MKRFRFIGSRIVKTGVSVFFTALICNLIGWPPVFAVITAIVTVEPTVSDSIKKGIIRFPASAIGSAYAVLFISLFGNSAITYTLAAVLTITTCYKLNLHAGLLVATLTAVAMIEVIHSNFLVSFFIRLGTTTIGLGVSTIVNMFILPPDYRKDIRKHVQHIANQTSTVLEILFRNILEKQEFAAGEKEMLRNLKNEILKTETLSRFQRDEAKYHPLAKSEKTKFLHIQEQLNCLRLIHDHIDNLVYTPLEKLAWTKEERNIIITAVKELAIILQNPLSYDEERQHKQQHEIMEIFWEDNKEITKSTKAHPTKFPPELILLYELISIYELVDQYFKIQEMQK</sequence>
<comment type="caution">
    <text evidence="7">The sequence shown here is derived from an EMBL/GenBank/DDBJ whole genome shotgun (WGS) entry which is preliminary data.</text>
</comment>
<dbReference type="Proteomes" id="UP000269301">
    <property type="component" value="Unassembled WGS sequence"/>
</dbReference>
<dbReference type="GO" id="GO:0005886">
    <property type="term" value="C:plasma membrane"/>
    <property type="evidence" value="ECO:0007669"/>
    <property type="project" value="UniProtKB-SubCell"/>
</dbReference>
<organism evidence="7 8">
    <name type="scientific">Oceanobacillus halophilus</name>
    <dbReference type="NCBI Taxonomy" id="930130"/>
    <lineage>
        <taxon>Bacteria</taxon>
        <taxon>Bacillati</taxon>
        <taxon>Bacillota</taxon>
        <taxon>Bacilli</taxon>
        <taxon>Bacillales</taxon>
        <taxon>Bacillaceae</taxon>
        <taxon>Oceanobacillus</taxon>
    </lineage>
</organism>
<dbReference type="OrthoDB" id="2690036at2"/>
<evidence type="ECO:0000256" key="2">
    <source>
        <dbReference type="ARBA" id="ARBA00022475"/>
    </source>
</evidence>
<dbReference type="AlphaFoldDB" id="A0A495A6U0"/>
<dbReference type="EMBL" id="RBZP01000002">
    <property type="protein sequence ID" value="RKQ35508.1"/>
    <property type="molecule type" value="Genomic_DNA"/>
</dbReference>
<evidence type="ECO:0000256" key="4">
    <source>
        <dbReference type="ARBA" id="ARBA00022989"/>
    </source>
</evidence>
<feature type="transmembrane region" description="Helical" evidence="6">
    <location>
        <begin position="20"/>
        <end position="43"/>
    </location>
</feature>